<feature type="compositionally biased region" description="Basic and acidic residues" evidence="1">
    <location>
        <begin position="129"/>
        <end position="142"/>
    </location>
</feature>
<feature type="compositionally biased region" description="Acidic residues" evidence="1">
    <location>
        <begin position="146"/>
        <end position="155"/>
    </location>
</feature>
<dbReference type="AlphaFoldDB" id="A0A075GZH8"/>
<proteinExistence type="predicted"/>
<organism evidence="2">
    <name type="scientific">uncultured marine thaumarchaeote KM3_200_B02</name>
    <dbReference type="NCBI Taxonomy" id="1456093"/>
    <lineage>
        <taxon>Archaea</taxon>
        <taxon>Nitrososphaerota</taxon>
        <taxon>environmental samples</taxon>
    </lineage>
</organism>
<dbReference type="EMBL" id="KF900793">
    <property type="protein sequence ID" value="AIF07158.1"/>
    <property type="molecule type" value="Genomic_DNA"/>
</dbReference>
<evidence type="ECO:0000313" key="2">
    <source>
        <dbReference type="EMBL" id="AIF07158.1"/>
    </source>
</evidence>
<protein>
    <submittedName>
        <fullName evidence="2">Uncharacterized protein</fullName>
    </submittedName>
</protein>
<reference evidence="2" key="1">
    <citation type="journal article" date="2014" name="Genome Biol. Evol.">
        <title>Pangenome evidence for extensive interdomain horizontal transfer affecting lineage core and shell genes in uncultured planktonic thaumarchaeota and euryarchaeota.</title>
        <authorList>
            <person name="Deschamps P."/>
            <person name="Zivanovic Y."/>
            <person name="Moreira D."/>
            <person name="Rodriguez-Valera F."/>
            <person name="Lopez-Garcia P."/>
        </authorList>
    </citation>
    <scope>NUCLEOTIDE SEQUENCE</scope>
</reference>
<accession>A0A075GZH8</accession>
<evidence type="ECO:0000256" key="1">
    <source>
        <dbReference type="SAM" id="MobiDB-lite"/>
    </source>
</evidence>
<sequence length="155" mass="18657">MARITENTKDLVTNCIIRRLSTREALGYLKRSKVNVSERTYRRYKKEILKQQNMLESYAWNNVQIEQVRKIETKKSILHHCWDLFEKAEKITEKLSLLKTIEKISDELPKIVWYANTYGSMIEDIEQRRKEEKEKEEREKAYLENLGEEPDEDES</sequence>
<name>A0A075GZH8_9ARCH</name>
<feature type="region of interest" description="Disordered" evidence="1">
    <location>
        <begin position="129"/>
        <end position="155"/>
    </location>
</feature>